<reference evidence="2 3" key="1">
    <citation type="journal article" date="2015" name="Mol. Plant Microbe Interact.">
        <title>Genome, transcriptome, and functional analyses of Penicillium expansum provide new insights into secondary metabolism and pathogenicity.</title>
        <authorList>
            <person name="Ballester A.R."/>
            <person name="Marcet-Houben M."/>
            <person name="Levin E."/>
            <person name="Sela N."/>
            <person name="Selma-Lazaro C."/>
            <person name="Carmona L."/>
            <person name="Wisniewski M."/>
            <person name="Droby S."/>
            <person name="Gonzalez-Candelas L."/>
            <person name="Gabaldon T."/>
        </authorList>
    </citation>
    <scope>NUCLEOTIDE SEQUENCE [LARGE SCALE GENOMIC DNA]</scope>
    <source>
        <strain evidence="2 3">MD-8</strain>
    </source>
</reference>
<dbReference type="RefSeq" id="XP_016593382.1">
    <property type="nucleotide sequence ID" value="XM_016742847.1"/>
</dbReference>
<sequence>MPSVAWSQVNETNPSPYDQVFILSEAVINQSFQAMFPMPVPFSRQDKEAVRTRQTGQWISNGMVSAPQVSIHVEERSPAYLTLFTLPFTSGMIHLRTSPRGARDTFQNFPLGGWKLVFKTRIDVGAGAGFDVPHSSYNGVTLSDDALDNLKLFVNEWLNTADTRHLNVIGYSLTAQKPTSPQNFVGTFAPSIIDYAPYAWIDPRRPTVETDGLQQNALAMLTYTNSSHRSSYAPPGLQHSGAFTDSGAAFCMNMSLLWNHFLLGLLQEINQKTEVIPQKAAFATVECRYVLGKNPRHRSMSDRYFGWKQQSKDGQPHWIWKGDAQKRADKWSSRGSKMYYKFAQEELSFHAGGSDIHLKGTVIYDAQLTTIGYPWSMAFHSVTEWNLSFRMQAVAGGGIQIIRAGNPSVHAKIVKVKSNNFPDKGRINRGLHSLEKSLENYLRSGIGRITNQLGSKLKNLHKLFLPGLGVFRFGTPQFNKRGDLLADLEYLKTNAPSKFVISNRSVRDSSHEVDALPLPFEEDFESRFAHIALMSKDYPEDEPVFDEENMHQRIEMDYEHKEESDLFFDLNIIDIEKSAQYEADEDFFPGPGPGPLAGVDWDHVERTERPWHEEGDDEYTEDKGPDDKPEKEITKQPTVKTPVVDNEDGDIPPPFGPLDG</sequence>
<dbReference type="AlphaFoldDB" id="A0A0A2KCP3"/>
<proteinExistence type="predicted"/>
<organism evidence="2 3">
    <name type="scientific">Penicillium expansum</name>
    <name type="common">Blue mold rot fungus</name>
    <dbReference type="NCBI Taxonomy" id="27334"/>
    <lineage>
        <taxon>Eukaryota</taxon>
        <taxon>Fungi</taxon>
        <taxon>Dikarya</taxon>
        <taxon>Ascomycota</taxon>
        <taxon>Pezizomycotina</taxon>
        <taxon>Eurotiomycetes</taxon>
        <taxon>Eurotiomycetidae</taxon>
        <taxon>Eurotiales</taxon>
        <taxon>Aspergillaceae</taxon>
        <taxon>Penicillium</taxon>
    </lineage>
</organism>
<feature type="compositionally biased region" description="Pro residues" evidence="1">
    <location>
        <begin position="651"/>
        <end position="660"/>
    </location>
</feature>
<dbReference type="VEuPathDB" id="FungiDB:PEXP_001310"/>
<dbReference type="Proteomes" id="UP000030143">
    <property type="component" value="Unassembled WGS sequence"/>
</dbReference>
<evidence type="ECO:0000256" key="1">
    <source>
        <dbReference type="SAM" id="MobiDB-lite"/>
    </source>
</evidence>
<accession>A0A0A2KCP3</accession>
<gene>
    <name evidence="2" type="ORF">PEX2_055730</name>
</gene>
<feature type="region of interest" description="Disordered" evidence="1">
    <location>
        <begin position="605"/>
        <end position="660"/>
    </location>
</feature>
<comment type="caution">
    <text evidence="2">The sequence shown here is derived from an EMBL/GenBank/DDBJ whole genome shotgun (WGS) entry which is preliminary data.</text>
</comment>
<dbReference type="GeneID" id="27678266"/>
<feature type="compositionally biased region" description="Basic and acidic residues" evidence="1">
    <location>
        <begin position="621"/>
        <end position="634"/>
    </location>
</feature>
<dbReference type="HOGENOM" id="CLU_415661_0_0_1"/>
<dbReference type="EMBL" id="JQFZ01000358">
    <property type="protein sequence ID" value="KGO50082.1"/>
    <property type="molecule type" value="Genomic_DNA"/>
</dbReference>
<keyword evidence="3" id="KW-1185">Reference proteome</keyword>
<evidence type="ECO:0000313" key="3">
    <source>
        <dbReference type="Proteomes" id="UP000030143"/>
    </source>
</evidence>
<protein>
    <submittedName>
        <fullName evidence="2">Uncharacterized protein</fullName>
    </submittedName>
</protein>
<evidence type="ECO:0000313" key="2">
    <source>
        <dbReference type="EMBL" id="KGO50082.1"/>
    </source>
</evidence>
<name>A0A0A2KCP3_PENEN</name>